<feature type="chain" id="PRO_5044691964" description="Cytochrome C" evidence="1">
    <location>
        <begin position="23"/>
        <end position="160"/>
    </location>
</feature>
<feature type="signal peptide" evidence="1">
    <location>
        <begin position="1"/>
        <end position="22"/>
    </location>
</feature>
<dbReference type="EMBL" id="JAEMOS010000057">
    <property type="protein sequence ID" value="MBJ7268020.1"/>
    <property type="molecule type" value="Genomic_DNA"/>
</dbReference>
<proteinExistence type="predicted"/>
<keyword evidence="6" id="KW-1185">Reference proteome</keyword>
<dbReference type="RefSeq" id="WP_199495187.1">
    <property type="nucleotide sequence ID" value="NZ_JAEMOO010000011.1"/>
</dbReference>
<comment type="caution">
    <text evidence="3">The sequence shown here is derived from an EMBL/GenBank/DDBJ whole genome shotgun (WGS) entry which is preliminary data.</text>
</comment>
<accession>A0A8I1GC34</accession>
<evidence type="ECO:0008006" key="7">
    <source>
        <dbReference type="Google" id="ProtNLM"/>
    </source>
</evidence>
<dbReference type="AlphaFoldDB" id="A0A8I1GC34"/>
<name>A0A8I1GC34_9GAMM</name>
<evidence type="ECO:0000313" key="2">
    <source>
        <dbReference type="EMBL" id="MBJ7268020.1"/>
    </source>
</evidence>
<evidence type="ECO:0000313" key="3">
    <source>
        <dbReference type="EMBL" id="MBJ7316192.1"/>
    </source>
</evidence>
<sequence>MKVLSRSLLLAYALLFSTFSLAQEENPNDWILNADSSEERFQLIQGYLRGFDQPMWEVGERYEKVHEALTRENYQLAGYHWRKIRTTIQNGYLKRPKRKPNADSIFFNGTWESVKEAFDSADKETAWNAFGEAKRACMACHQAEGVGYMKNQSLFELEQE</sequence>
<keyword evidence="1" id="KW-0732">Signal</keyword>
<organism evidence="3 5">
    <name type="scientific">Idiomarina abyssalis</name>
    <dbReference type="NCBI Taxonomy" id="86102"/>
    <lineage>
        <taxon>Bacteria</taxon>
        <taxon>Pseudomonadati</taxon>
        <taxon>Pseudomonadota</taxon>
        <taxon>Gammaproteobacteria</taxon>
        <taxon>Alteromonadales</taxon>
        <taxon>Idiomarinaceae</taxon>
        <taxon>Idiomarina</taxon>
    </lineage>
</organism>
<evidence type="ECO:0000313" key="4">
    <source>
        <dbReference type="EMBL" id="MBJ7316712.1"/>
    </source>
</evidence>
<protein>
    <recommendedName>
        <fullName evidence="7">Cytochrome C</fullName>
    </recommendedName>
</protein>
<dbReference type="Proteomes" id="UP000655994">
    <property type="component" value="Unassembled WGS sequence"/>
</dbReference>
<reference evidence="3 6" key="1">
    <citation type="submission" date="2020-09" db="EMBL/GenBank/DDBJ databases">
        <title>Draft Genomes of Bacterial Isolates from North Pond Shallow Sediments.</title>
        <authorList>
            <person name="Kiel Reese B."/>
            <person name="Mullis M."/>
            <person name="Weisend R.E."/>
        </authorList>
    </citation>
    <scope>NUCLEOTIDE SEQUENCE</scope>
    <source>
        <strain evidence="3">KJE-2</strain>
        <strain evidence="2 6">KJE-3</strain>
    </source>
</reference>
<evidence type="ECO:0000256" key="1">
    <source>
        <dbReference type="SAM" id="SignalP"/>
    </source>
</evidence>
<dbReference type="Proteomes" id="UP000621390">
    <property type="component" value="Unassembled WGS sequence"/>
</dbReference>
<evidence type="ECO:0000313" key="6">
    <source>
        <dbReference type="Proteomes" id="UP000655994"/>
    </source>
</evidence>
<dbReference type="EMBL" id="JAEMOP010000009">
    <property type="protein sequence ID" value="MBJ7316712.1"/>
    <property type="molecule type" value="Genomic_DNA"/>
</dbReference>
<dbReference type="EMBL" id="JAEMOP010000003">
    <property type="protein sequence ID" value="MBJ7316192.1"/>
    <property type="molecule type" value="Genomic_DNA"/>
</dbReference>
<gene>
    <name evidence="2" type="ORF">JHC10_13835</name>
    <name evidence="3" type="ORF">JHC11_09375</name>
    <name evidence="4" type="ORF">JHC11_12025</name>
</gene>
<evidence type="ECO:0000313" key="5">
    <source>
        <dbReference type="Proteomes" id="UP000621390"/>
    </source>
</evidence>